<dbReference type="SUPFAM" id="SSF51735">
    <property type="entry name" value="NAD(P)-binding Rossmann-fold domains"/>
    <property type="match status" value="1"/>
</dbReference>
<comment type="subunit">
    <text evidence="3">Homotetramer.</text>
</comment>
<dbReference type="CDD" id="cd18126">
    <property type="entry name" value="GAPDH_I_C"/>
    <property type="match status" value="1"/>
</dbReference>
<dbReference type="GO" id="GO:0050661">
    <property type="term" value="F:NADP binding"/>
    <property type="evidence" value="ECO:0007669"/>
    <property type="project" value="InterPro"/>
</dbReference>
<evidence type="ECO:0000313" key="13">
    <source>
        <dbReference type="Proteomes" id="UP001217918"/>
    </source>
</evidence>
<dbReference type="SUPFAM" id="SSF53098">
    <property type="entry name" value="Ribonuclease H-like"/>
    <property type="match status" value="1"/>
</dbReference>
<evidence type="ECO:0000256" key="10">
    <source>
        <dbReference type="SAM" id="MobiDB-lite"/>
    </source>
</evidence>
<keyword evidence="5" id="KW-0694">RNA-binding</keyword>
<proteinExistence type="inferred from homology"/>
<dbReference type="InterPro" id="IPR020831">
    <property type="entry name" value="GlycerAld/Erythrose_P_DH"/>
</dbReference>
<comment type="similarity">
    <text evidence="2 9">Belongs to the glyceraldehyde-3-phosphate dehydrogenase family.</text>
</comment>
<sequence length="1250" mass="139102">MADILEESRNLAIEAYRAAYVANSSNSTPDSNSNPSKKGKNKKKGKKKASYNIERQNYSAKSAEQASFILGSYNLAIEEEEESDSSSNSSSSSDSNTQLAQLLALKGYKKRQLRPINTGNSPVSPAGIGSITREVLSRKAPPTYTKLVLDNVLYLPNININIIGRVRHYNSGGCLIKETLYRGDRRCIAILDFKKSGFFLNVKGSSKPILHANFAFPLGLTSYNTTKSIEPQRNKIVVEIPSNSIRKEDYRPIIKDAIVSEAIEPNKRYKLRNSPAKGTTLEGIGPSLRGKRPRRPTREPEPLTGTGDLPRMLREPVIKGNKVEKAISSPTLKEPNIGQRDYYNLLNLAKLWHVRLGHIGLRLLKKTSSITKGLPNFNKIKEADFHCSSYDRGKAVRRVSKASIPNLPRVLDSIEGDTVEIRPRPYNRNPIVLLLVNRKSRYRWVFNLPNKSGPIVANAIKGFFRGLRNGFGRYPTKFHFDGGTEITDLLTTWLAKRGIKFSTSALYIHKQNGLVERSVLFDELEPGIPHIPNLERYRAIGAKGEANIPLEKRSKSLKFTSRTEECKLLAVLGSKTYLVYIPSRRAVLKTSTVKFIEDNTVLSQPTNNIALEGELVDLDLDLEGAISPDPSNLNTEKPISIEIGPSKLEPYESSSDKPIFAPRPIEVIAPNQPITNKPLDNSDLISEGDKMQLDYYKLLAKTSSYILSFIYKARKRVISKDSTPTTYKQVLKLPRDERSKWLEAITKEFIQLLELGAFKFLPRSLLPSNRKLITCRNVLKVKKDAKNRPIKYKSRLVARGFIQVEGLDYTITYASTRVFLNSTLREEIYIEIPEGLLDLAASNKAIYKLLLKYSYNPSTPNIIQLSKALYSLKQSPRECTKYLELRRQHFSPTLIRALLQIHRKARIYQSSAKMVTKVGINGFGRIGRIVFRNAAEHPEVQIVAVNDPFIEPHYAAYMLQYDSTHGPFKGTIKVDGKDLIVDGKRIKFYTERDPASIPWSETGSEYIVESTGVFTTIPKAEAHLKGGAKKVIITAPSADAPMFVMGVNEKTYDGKPSVISNASCTTNCLAPLAKVIHDKYTIVEGLMTTVHSYTATQKTVDGPSAKDWRGGRGAAQNIIPSSTGAAKAVGKVIPDLNGKLTGMAMRVPTSNVSVVDLTVRIEKGASYDEIKETVKAAANGDLKGILSYTEDEVVSSDMNGNPASSIFDAKAGISLNNNFVKLVSWYDNEWGYSRRVLDLLAYVAKVDAGK</sequence>
<dbReference type="Pfam" id="PF02800">
    <property type="entry name" value="Gp_dh_C"/>
    <property type="match status" value="1"/>
</dbReference>
<keyword evidence="7" id="KW-0520">NAD</keyword>
<feature type="domain" description="Integrase catalytic" evidence="11">
    <location>
        <begin position="404"/>
        <end position="517"/>
    </location>
</feature>
<gene>
    <name evidence="12" type="ORF">P8C59_006232</name>
</gene>
<evidence type="ECO:0000256" key="7">
    <source>
        <dbReference type="ARBA" id="ARBA00023027"/>
    </source>
</evidence>
<dbReference type="InterPro" id="IPR036397">
    <property type="entry name" value="RNaseH_sf"/>
</dbReference>
<feature type="compositionally biased region" description="Basic residues" evidence="10">
    <location>
        <begin position="37"/>
        <end position="49"/>
    </location>
</feature>
<dbReference type="InterPro" id="IPR012337">
    <property type="entry name" value="RNaseH-like_sf"/>
</dbReference>
<evidence type="ECO:0000256" key="2">
    <source>
        <dbReference type="ARBA" id="ARBA00007406"/>
    </source>
</evidence>
<dbReference type="FunFam" id="3.30.360.10:FF:000001">
    <property type="entry name" value="Glyceraldehyde-3-phosphate dehydrogenase"/>
    <property type="match status" value="1"/>
</dbReference>
<dbReference type="InterPro" id="IPR020829">
    <property type="entry name" value="GlycerAld_3-P_DH_cat"/>
</dbReference>
<feature type="region of interest" description="Disordered" evidence="10">
    <location>
        <begin position="22"/>
        <end position="52"/>
    </location>
</feature>
<organism evidence="12 13">
    <name type="scientific">Phyllachora maydis</name>
    <dbReference type="NCBI Taxonomy" id="1825666"/>
    <lineage>
        <taxon>Eukaryota</taxon>
        <taxon>Fungi</taxon>
        <taxon>Dikarya</taxon>
        <taxon>Ascomycota</taxon>
        <taxon>Pezizomycotina</taxon>
        <taxon>Sordariomycetes</taxon>
        <taxon>Sordariomycetidae</taxon>
        <taxon>Phyllachorales</taxon>
        <taxon>Phyllachoraceae</taxon>
        <taxon>Phyllachora</taxon>
    </lineage>
</organism>
<dbReference type="PRINTS" id="PR00078">
    <property type="entry name" value="G3PDHDRGNASE"/>
</dbReference>
<dbReference type="Pfam" id="PF00044">
    <property type="entry name" value="Gp_dh_N"/>
    <property type="match status" value="1"/>
</dbReference>
<dbReference type="GO" id="GO:0015074">
    <property type="term" value="P:DNA integration"/>
    <property type="evidence" value="ECO:0007669"/>
    <property type="project" value="InterPro"/>
</dbReference>
<dbReference type="Gene3D" id="3.30.360.10">
    <property type="entry name" value="Dihydrodipicolinate Reductase, domain 2"/>
    <property type="match status" value="1"/>
</dbReference>
<dbReference type="CDD" id="cd05214">
    <property type="entry name" value="GAPDH_I_N"/>
    <property type="match status" value="1"/>
</dbReference>
<dbReference type="GO" id="GO:0051287">
    <property type="term" value="F:NAD binding"/>
    <property type="evidence" value="ECO:0007669"/>
    <property type="project" value="InterPro"/>
</dbReference>
<evidence type="ECO:0000256" key="5">
    <source>
        <dbReference type="ARBA" id="ARBA00022884"/>
    </source>
</evidence>
<dbReference type="PROSITE" id="PS00071">
    <property type="entry name" value="GAPDH"/>
    <property type="match status" value="1"/>
</dbReference>
<dbReference type="GO" id="GO:0006096">
    <property type="term" value="P:glycolytic process"/>
    <property type="evidence" value="ECO:0007669"/>
    <property type="project" value="UniProtKB-KW"/>
</dbReference>
<name>A0AAD9I7P9_9PEZI</name>
<evidence type="ECO:0000256" key="6">
    <source>
        <dbReference type="ARBA" id="ARBA00023002"/>
    </source>
</evidence>
<feature type="compositionally biased region" description="Low complexity" evidence="10">
    <location>
        <begin position="23"/>
        <end position="36"/>
    </location>
</feature>
<dbReference type="GO" id="GO:0005634">
    <property type="term" value="C:nucleus"/>
    <property type="evidence" value="ECO:0007669"/>
    <property type="project" value="UniProtKB-ARBA"/>
</dbReference>
<dbReference type="AlphaFoldDB" id="A0AAD9I7P9"/>
<evidence type="ECO:0000256" key="8">
    <source>
        <dbReference type="ARBA" id="ARBA00023152"/>
    </source>
</evidence>
<feature type="region of interest" description="Disordered" evidence="10">
    <location>
        <begin position="272"/>
        <end position="311"/>
    </location>
</feature>
<dbReference type="InterPro" id="IPR020830">
    <property type="entry name" value="GlycerAld_3-P_DH_AS"/>
</dbReference>
<dbReference type="GO" id="GO:0003723">
    <property type="term" value="F:RNA binding"/>
    <property type="evidence" value="ECO:0007669"/>
    <property type="project" value="UniProtKB-KW"/>
</dbReference>
<dbReference type="Proteomes" id="UP001217918">
    <property type="component" value="Unassembled WGS sequence"/>
</dbReference>
<dbReference type="GO" id="GO:0006006">
    <property type="term" value="P:glucose metabolic process"/>
    <property type="evidence" value="ECO:0007669"/>
    <property type="project" value="InterPro"/>
</dbReference>
<dbReference type="PANTHER" id="PTHR10836:SF76">
    <property type="entry name" value="GLYCERALDEHYDE-3-PHOSPHATE DEHYDROGENASE-RELATED"/>
    <property type="match status" value="1"/>
</dbReference>
<dbReference type="GO" id="GO:0004365">
    <property type="term" value="F:glyceraldehyde-3-phosphate dehydrogenase (NAD+) (phosphorylating) activity"/>
    <property type="evidence" value="ECO:0007669"/>
    <property type="project" value="UniProtKB-EC"/>
</dbReference>
<reference evidence="12" key="1">
    <citation type="journal article" date="2023" name="Mol. Plant Microbe Interact.">
        <title>Elucidating the Obligate Nature and Biological Capacity of an Invasive Fungal Corn Pathogen.</title>
        <authorList>
            <person name="MacCready J.S."/>
            <person name="Roggenkamp E.M."/>
            <person name="Gdanetz K."/>
            <person name="Chilvers M.I."/>
        </authorList>
    </citation>
    <scope>NUCLEOTIDE SEQUENCE</scope>
    <source>
        <strain evidence="12">PM02</strain>
    </source>
</reference>
<dbReference type="FunFam" id="3.40.50.720:FF:000020">
    <property type="entry name" value="Glyceraldehyde-3-phosphate dehydrogenase"/>
    <property type="match status" value="1"/>
</dbReference>
<evidence type="ECO:0000259" key="11">
    <source>
        <dbReference type="PROSITE" id="PS50994"/>
    </source>
</evidence>
<dbReference type="PROSITE" id="PS50994">
    <property type="entry name" value="INTEGRASE"/>
    <property type="match status" value="1"/>
</dbReference>
<evidence type="ECO:0000256" key="9">
    <source>
        <dbReference type="RuleBase" id="RU000397"/>
    </source>
</evidence>
<comment type="caution">
    <text evidence="12">The sequence shown here is derived from an EMBL/GenBank/DDBJ whole genome shotgun (WGS) entry which is preliminary data.</text>
</comment>
<dbReference type="InterPro" id="IPR020828">
    <property type="entry name" value="GlycerAld_3-P_DH_NAD(P)-bd"/>
</dbReference>
<dbReference type="Gene3D" id="3.30.420.10">
    <property type="entry name" value="Ribonuclease H-like superfamily/Ribonuclease H"/>
    <property type="match status" value="1"/>
</dbReference>
<evidence type="ECO:0000313" key="12">
    <source>
        <dbReference type="EMBL" id="KAK2071842.1"/>
    </source>
</evidence>
<dbReference type="Gene3D" id="3.40.50.720">
    <property type="entry name" value="NAD(P)-binding Rossmann-like Domain"/>
    <property type="match status" value="1"/>
</dbReference>
<dbReference type="PANTHER" id="PTHR10836">
    <property type="entry name" value="GLYCERALDEHYDE 3-PHOSPHATE DEHYDROGENASE"/>
    <property type="match status" value="1"/>
</dbReference>
<comment type="pathway">
    <text evidence="1">Carbohydrate degradation; glycolysis; pyruvate from D-glyceraldehyde 3-phosphate: step 1/5.</text>
</comment>
<dbReference type="NCBIfam" id="TIGR01534">
    <property type="entry name" value="GAPDH-I"/>
    <property type="match status" value="1"/>
</dbReference>
<dbReference type="InterPro" id="IPR001584">
    <property type="entry name" value="Integrase_cat-core"/>
</dbReference>
<evidence type="ECO:0000256" key="3">
    <source>
        <dbReference type="ARBA" id="ARBA00011881"/>
    </source>
</evidence>
<dbReference type="SMART" id="SM00846">
    <property type="entry name" value="Gp_dh_N"/>
    <property type="match status" value="1"/>
</dbReference>
<keyword evidence="13" id="KW-1185">Reference proteome</keyword>
<dbReference type="EC" id="1.2.1.12" evidence="4"/>
<dbReference type="SUPFAM" id="SSF55347">
    <property type="entry name" value="Glyceraldehyde-3-phosphate dehydrogenase-like, C-terminal domain"/>
    <property type="match status" value="1"/>
</dbReference>
<dbReference type="InterPro" id="IPR036291">
    <property type="entry name" value="NAD(P)-bd_dom_sf"/>
</dbReference>
<dbReference type="InterPro" id="IPR006424">
    <property type="entry name" value="Glyceraldehyde-3-P_DH_1"/>
</dbReference>
<evidence type="ECO:0000256" key="1">
    <source>
        <dbReference type="ARBA" id="ARBA00004869"/>
    </source>
</evidence>
<dbReference type="GO" id="GO:0005829">
    <property type="term" value="C:cytosol"/>
    <property type="evidence" value="ECO:0007669"/>
    <property type="project" value="TreeGrafter"/>
</dbReference>
<dbReference type="InterPro" id="IPR013103">
    <property type="entry name" value="RVT_2"/>
</dbReference>
<dbReference type="Pfam" id="PF07727">
    <property type="entry name" value="RVT_2"/>
    <property type="match status" value="1"/>
</dbReference>
<keyword evidence="8" id="KW-0324">Glycolysis</keyword>
<dbReference type="EMBL" id="JAQQPM010000005">
    <property type="protein sequence ID" value="KAK2071842.1"/>
    <property type="molecule type" value="Genomic_DNA"/>
</dbReference>
<accession>A0AAD9I7P9</accession>
<protein>
    <recommendedName>
        <fullName evidence="4">glyceraldehyde-3-phosphate dehydrogenase (phosphorylating)</fullName>
        <ecNumber evidence="4">1.2.1.12</ecNumber>
    </recommendedName>
</protein>
<evidence type="ECO:0000256" key="4">
    <source>
        <dbReference type="ARBA" id="ARBA00013119"/>
    </source>
</evidence>
<keyword evidence="6" id="KW-0560">Oxidoreductase</keyword>